<name>A0A5D8QIS9_9THEO</name>
<evidence type="ECO:0000313" key="3">
    <source>
        <dbReference type="Proteomes" id="UP000322976"/>
    </source>
</evidence>
<proteinExistence type="predicted"/>
<reference evidence="2 3" key="1">
    <citation type="submission" date="2019-08" db="EMBL/GenBank/DDBJ databases">
        <title>Calorimonas adulescens gen. nov., sp. nov., an anaerobic thermophilic bacterium from Sakhalin hot spring.</title>
        <authorList>
            <person name="Khomyakova M.A."/>
            <person name="Merkel A.Y."/>
            <person name="Novikov A."/>
            <person name="Bonch-Osmolovskaya E.A."/>
            <person name="Slobodkin A.I."/>
        </authorList>
    </citation>
    <scope>NUCLEOTIDE SEQUENCE [LARGE SCALE GENOMIC DNA]</scope>
    <source>
        <strain evidence="2 3">A05MB</strain>
    </source>
</reference>
<accession>A0A5D8QIS9</accession>
<feature type="transmembrane region" description="Helical" evidence="1">
    <location>
        <begin position="15"/>
        <end position="33"/>
    </location>
</feature>
<comment type="caution">
    <text evidence="2">The sequence shown here is derived from an EMBL/GenBank/DDBJ whole genome shotgun (WGS) entry which is preliminary data.</text>
</comment>
<keyword evidence="1" id="KW-0472">Membrane</keyword>
<organism evidence="2 3">
    <name type="scientific">Calorimonas adulescens</name>
    <dbReference type="NCBI Taxonomy" id="2606906"/>
    <lineage>
        <taxon>Bacteria</taxon>
        <taxon>Bacillati</taxon>
        <taxon>Bacillota</taxon>
        <taxon>Clostridia</taxon>
        <taxon>Thermoanaerobacterales</taxon>
        <taxon>Thermoanaerobacteraceae</taxon>
        <taxon>Calorimonas</taxon>
    </lineage>
</organism>
<protein>
    <submittedName>
        <fullName evidence="2">Uncharacterized protein</fullName>
    </submittedName>
</protein>
<dbReference type="RefSeq" id="WP_149544021.1">
    <property type="nucleotide sequence ID" value="NZ_VTPS01000001.1"/>
</dbReference>
<dbReference type="Proteomes" id="UP000322976">
    <property type="component" value="Unassembled WGS sequence"/>
</dbReference>
<gene>
    <name evidence="2" type="ORF">FWJ32_00515</name>
</gene>
<keyword evidence="1" id="KW-0812">Transmembrane</keyword>
<keyword evidence="1" id="KW-1133">Transmembrane helix</keyword>
<evidence type="ECO:0000313" key="2">
    <source>
        <dbReference type="EMBL" id="TZE83403.1"/>
    </source>
</evidence>
<sequence length="59" mass="6897">MNRTFRNVRFSRRNIKRLIGFTLVIIGAAVAIINIPVWFWFSMAGIIILIIGLLFYNQK</sequence>
<dbReference type="EMBL" id="VTPS01000001">
    <property type="protein sequence ID" value="TZE83403.1"/>
    <property type="molecule type" value="Genomic_DNA"/>
</dbReference>
<feature type="transmembrane region" description="Helical" evidence="1">
    <location>
        <begin position="39"/>
        <end position="56"/>
    </location>
</feature>
<evidence type="ECO:0000256" key="1">
    <source>
        <dbReference type="SAM" id="Phobius"/>
    </source>
</evidence>
<keyword evidence="3" id="KW-1185">Reference proteome</keyword>
<dbReference type="AlphaFoldDB" id="A0A5D8QIS9"/>